<evidence type="ECO:0000256" key="8">
    <source>
        <dbReference type="ARBA" id="ARBA00023284"/>
    </source>
</evidence>
<keyword evidence="6" id="KW-1015">Disulfide bond</keyword>
<dbReference type="CDD" id="cd02998">
    <property type="entry name" value="PDI_a_ERp38"/>
    <property type="match status" value="1"/>
</dbReference>
<keyword evidence="4" id="KW-0732">Signal</keyword>
<evidence type="ECO:0000313" key="11">
    <source>
        <dbReference type="EMBL" id="CAI8016104.1"/>
    </source>
</evidence>
<dbReference type="PROSITE" id="PS00194">
    <property type="entry name" value="THIOREDOXIN_1"/>
    <property type="match status" value="1"/>
</dbReference>
<comment type="similarity">
    <text evidence="2 9">Belongs to the protein disulfide isomerase family.</text>
</comment>
<keyword evidence="7" id="KW-0413">Isomerase</keyword>
<dbReference type="PRINTS" id="PR00421">
    <property type="entry name" value="THIOREDOXIN"/>
</dbReference>
<evidence type="ECO:0000256" key="3">
    <source>
        <dbReference type="ARBA" id="ARBA00012723"/>
    </source>
</evidence>
<dbReference type="EC" id="5.3.4.1" evidence="3"/>
<proteinExistence type="inferred from homology"/>
<dbReference type="GO" id="GO:0006457">
    <property type="term" value="P:protein folding"/>
    <property type="evidence" value="ECO:0007669"/>
    <property type="project" value="TreeGrafter"/>
</dbReference>
<dbReference type="SUPFAM" id="SSF47933">
    <property type="entry name" value="ERP29 C domain-like"/>
    <property type="match status" value="1"/>
</dbReference>
<dbReference type="GO" id="GO:0003756">
    <property type="term" value="F:protein disulfide isomerase activity"/>
    <property type="evidence" value="ECO:0007669"/>
    <property type="project" value="UniProtKB-EC"/>
</dbReference>
<dbReference type="InterPro" id="IPR051063">
    <property type="entry name" value="PDI"/>
</dbReference>
<dbReference type="Proteomes" id="UP001174909">
    <property type="component" value="Unassembled WGS sequence"/>
</dbReference>
<keyword evidence="8" id="KW-0676">Redox-active center</keyword>
<dbReference type="GO" id="GO:0005783">
    <property type="term" value="C:endoplasmic reticulum"/>
    <property type="evidence" value="ECO:0007669"/>
    <property type="project" value="InterPro"/>
</dbReference>
<dbReference type="InterPro" id="IPR036356">
    <property type="entry name" value="ERp29_C_sf"/>
</dbReference>
<evidence type="ECO:0000256" key="9">
    <source>
        <dbReference type="RuleBase" id="RU004208"/>
    </source>
</evidence>
<feature type="domain" description="Thioredoxin" evidence="10">
    <location>
        <begin position="181"/>
        <end position="350"/>
    </location>
</feature>
<gene>
    <name evidence="11" type="ORF">GBAR_LOCUS9905</name>
</gene>
<comment type="catalytic activity">
    <reaction evidence="1">
        <text>Catalyzes the rearrangement of -S-S- bonds in proteins.</text>
        <dbReference type="EC" id="5.3.4.1"/>
    </reaction>
</comment>
<dbReference type="EMBL" id="CASHTH010001494">
    <property type="protein sequence ID" value="CAI8016104.1"/>
    <property type="molecule type" value="Genomic_DNA"/>
</dbReference>
<dbReference type="InterPro" id="IPR017937">
    <property type="entry name" value="Thioredoxin_CS"/>
</dbReference>
<dbReference type="AlphaFoldDB" id="A0AA35WD23"/>
<evidence type="ECO:0000256" key="5">
    <source>
        <dbReference type="ARBA" id="ARBA00022737"/>
    </source>
</evidence>
<dbReference type="SUPFAM" id="SSF52833">
    <property type="entry name" value="Thioredoxin-like"/>
    <property type="match status" value="2"/>
</dbReference>
<keyword evidence="5" id="KW-0677">Repeat</keyword>
<evidence type="ECO:0000313" key="12">
    <source>
        <dbReference type="Proteomes" id="UP001174909"/>
    </source>
</evidence>
<evidence type="ECO:0000256" key="6">
    <source>
        <dbReference type="ARBA" id="ARBA00023157"/>
    </source>
</evidence>
<dbReference type="Pfam" id="PF07749">
    <property type="entry name" value="ERp29"/>
    <property type="match status" value="1"/>
</dbReference>
<sequence length="405" mass="44527">METSTPLSSSLLHVSCHTATVIMILFTTANSSHYRKSCPYSPTPVHTSAISPPFFRLSLPTYFAPLLTPLSLLPSPSSLSPFICPSLTPFLPPYFLPDSSPLFPSLPPSFSPSQYIIPGCGHCKRLAPAYEEVGKAYDNSADVLVAKVDCDAHKSVAQRFGVTGYPTLKFFPKGSTEPEAYNGGRSADDIINFINDKSGSRGRMKKATSFVVDLNRENFDTVVKDPAKNVLVEFYAPWCGHCKALTPTYDEVAATFKNDENCVVAKLDADGFRDVAEGYDITGFPTIKYFPADNKDGEDYERGRELADFVKFLNDKCGTNRLPGGKLNSHAGVVEDMNGLASKFMSEEEARGEVLSEAEGAAEKHEDSQAMYYVKVMKKVLEKGADYVKTEYDRLGRILGEVLRH</sequence>
<dbReference type="InterPro" id="IPR013766">
    <property type="entry name" value="Thioredoxin_domain"/>
</dbReference>
<dbReference type="Gene3D" id="3.40.30.10">
    <property type="entry name" value="Glutaredoxin"/>
    <property type="match status" value="2"/>
</dbReference>
<organism evidence="11 12">
    <name type="scientific">Geodia barretti</name>
    <name type="common">Barrett's horny sponge</name>
    <dbReference type="NCBI Taxonomy" id="519541"/>
    <lineage>
        <taxon>Eukaryota</taxon>
        <taxon>Metazoa</taxon>
        <taxon>Porifera</taxon>
        <taxon>Demospongiae</taxon>
        <taxon>Heteroscleromorpha</taxon>
        <taxon>Tetractinellida</taxon>
        <taxon>Astrophorina</taxon>
        <taxon>Geodiidae</taxon>
        <taxon>Geodia</taxon>
    </lineage>
</organism>
<dbReference type="PANTHER" id="PTHR45672">
    <property type="entry name" value="PROTEIN DISULFIDE-ISOMERASE C17H9.14C-RELATED"/>
    <property type="match status" value="1"/>
</dbReference>
<keyword evidence="12" id="KW-1185">Reference proteome</keyword>
<protein>
    <recommendedName>
        <fullName evidence="3">protein disulfide-isomerase</fullName>
        <ecNumber evidence="3">5.3.4.1</ecNumber>
    </recommendedName>
</protein>
<dbReference type="InterPro" id="IPR036249">
    <property type="entry name" value="Thioredoxin-like_sf"/>
</dbReference>
<dbReference type="NCBIfam" id="TIGR01126">
    <property type="entry name" value="pdi_dom"/>
    <property type="match status" value="1"/>
</dbReference>
<name>A0AA35WD23_GEOBA</name>
<dbReference type="InterPro" id="IPR005788">
    <property type="entry name" value="PDI_thioredoxin-like_dom"/>
</dbReference>
<dbReference type="PANTHER" id="PTHR45672:SF11">
    <property type="entry name" value="PROTEIN DISULFIDE-ISOMERASE C17H9.14C"/>
    <property type="match status" value="1"/>
</dbReference>
<dbReference type="PROSITE" id="PS51352">
    <property type="entry name" value="THIOREDOXIN_2"/>
    <property type="match status" value="1"/>
</dbReference>
<dbReference type="InterPro" id="IPR011679">
    <property type="entry name" value="ERp29_C"/>
</dbReference>
<accession>A0AA35WD23</accession>
<evidence type="ECO:0000256" key="2">
    <source>
        <dbReference type="ARBA" id="ARBA00006347"/>
    </source>
</evidence>
<reference evidence="11" key="1">
    <citation type="submission" date="2023-03" db="EMBL/GenBank/DDBJ databases">
        <authorList>
            <person name="Steffen K."/>
            <person name="Cardenas P."/>
        </authorList>
    </citation>
    <scope>NUCLEOTIDE SEQUENCE</scope>
</reference>
<dbReference type="Pfam" id="PF00085">
    <property type="entry name" value="Thioredoxin"/>
    <property type="match status" value="2"/>
</dbReference>
<evidence type="ECO:0000256" key="7">
    <source>
        <dbReference type="ARBA" id="ARBA00023235"/>
    </source>
</evidence>
<evidence type="ECO:0000259" key="10">
    <source>
        <dbReference type="PROSITE" id="PS51352"/>
    </source>
</evidence>
<dbReference type="FunFam" id="3.40.30.10:FF:000032">
    <property type="entry name" value="Protein disulfide-isomerase A6 homolog"/>
    <property type="match status" value="1"/>
</dbReference>
<comment type="caution">
    <text evidence="11">The sequence shown here is derived from an EMBL/GenBank/DDBJ whole genome shotgun (WGS) entry which is preliminary data.</text>
</comment>
<evidence type="ECO:0000256" key="1">
    <source>
        <dbReference type="ARBA" id="ARBA00001182"/>
    </source>
</evidence>
<dbReference type="CDD" id="cd00238">
    <property type="entry name" value="ERp29c"/>
    <property type="match status" value="1"/>
</dbReference>
<evidence type="ECO:0000256" key="4">
    <source>
        <dbReference type="ARBA" id="ARBA00022729"/>
    </source>
</evidence>
<dbReference type="Gene3D" id="1.20.1150.12">
    <property type="entry name" value="Endoplasmic reticulum resident protein 29, C-terminal domain"/>
    <property type="match status" value="1"/>
</dbReference>